<proteinExistence type="predicted"/>
<evidence type="ECO:0000313" key="2">
    <source>
        <dbReference type="Proteomes" id="UP000287171"/>
    </source>
</evidence>
<organism evidence="1 2">
    <name type="scientific">Dictyobacter alpinus</name>
    <dbReference type="NCBI Taxonomy" id="2014873"/>
    <lineage>
        <taxon>Bacteria</taxon>
        <taxon>Bacillati</taxon>
        <taxon>Chloroflexota</taxon>
        <taxon>Ktedonobacteria</taxon>
        <taxon>Ktedonobacterales</taxon>
        <taxon>Dictyobacteraceae</taxon>
        <taxon>Dictyobacter</taxon>
    </lineage>
</organism>
<name>A0A402BKK3_9CHLR</name>
<keyword evidence="2" id="KW-1185">Reference proteome</keyword>
<dbReference type="Proteomes" id="UP000287171">
    <property type="component" value="Unassembled WGS sequence"/>
</dbReference>
<dbReference type="InterPro" id="IPR023393">
    <property type="entry name" value="START-like_dom_sf"/>
</dbReference>
<dbReference type="EMBL" id="BIFT01000002">
    <property type="protein sequence ID" value="GCE31885.1"/>
    <property type="molecule type" value="Genomic_DNA"/>
</dbReference>
<evidence type="ECO:0000313" key="1">
    <source>
        <dbReference type="EMBL" id="GCE31885.1"/>
    </source>
</evidence>
<comment type="caution">
    <text evidence="1">The sequence shown here is derived from an EMBL/GenBank/DDBJ whole genome shotgun (WGS) entry which is preliminary data.</text>
</comment>
<gene>
    <name evidence="1" type="ORF">KDA_73690</name>
</gene>
<sequence>MSINTYLLIVIDNQCPLAGSKVTLMAVIRLETFIQAPVERCFDLSLNVDEHSKSVANTHEHPVAGVMSGAMKLGDTVTWEATHFGIRQHLTSEITVYKRPTRFTDEMTKGVFYEMKHHHEFVEQQGGTLMIDDFRFQAPMGIFGRLAEVLFLTQYMKKQLVTRNAYLKQTAEAEVVKAS</sequence>
<dbReference type="Gene3D" id="3.30.530.20">
    <property type="match status" value="1"/>
</dbReference>
<dbReference type="AlphaFoldDB" id="A0A402BKK3"/>
<dbReference type="CDD" id="cd07820">
    <property type="entry name" value="SRPBCC_3"/>
    <property type="match status" value="1"/>
</dbReference>
<reference evidence="2" key="1">
    <citation type="submission" date="2018-12" db="EMBL/GenBank/DDBJ databases">
        <title>Tengunoibacter tsumagoiensis gen. nov., sp. nov., Dictyobacter kobayashii sp. nov., D. alpinus sp. nov., and D. joshuensis sp. nov. and description of Dictyobacteraceae fam. nov. within the order Ktedonobacterales isolated from Tengu-no-mugimeshi.</title>
        <authorList>
            <person name="Wang C.M."/>
            <person name="Zheng Y."/>
            <person name="Sakai Y."/>
            <person name="Toyoda A."/>
            <person name="Minakuchi Y."/>
            <person name="Abe K."/>
            <person name="Yokota A."/>
            <person name="Yabe S."/>
        </authorList>
    </citation>
    <scope>NUCLEOTIDE SEQUENCE [LARGE SCALE GENOMIC DNA]</scope>
    <source>
        <strain evidence="2">Uno16</strain>
    </source>
</reference>
<dbReference type="SUPFAM" id="SSF55961">
    <property type="entry name" value="Bet v1-like"/>
    <property type="match status" value="1"/>
</dbReference>
<accession>A0A402BKK3</accession>
<evidence type="ECO:0008006" key="3">
    <source>
        <dbReference type="Google" id="ProtNLM"/>
    </source>
</evidence>
<protein>
    <recommendedName>
        <fullName evidence="3">Cell division protein</fullName>
    </recommendedName>
</protein>